<dbReference type="PANTHER" id="PTHR20982:SF3">
    <property type="entry name" value="MITOCHONDRIAL RIBOSOME RECYCLING FACTOR PSEUDO 1"/>
    <property type="match status" value="1"/>
</dbReference>
<organism evidence="5 6">
    <name type="scientific">Neolecta irregularis (strain DAH-3)</name>
    <dbReference type="NCBI Taxonomy" id="1198029"/>
    <lineage>
        <taxon>Eukaryota</taxon>
        <taxon>Fungi</taxon>
        <taxon>Dikarya</taxon>
        <taxon>Ascomycota</taxon>
        <taxon>Taphrinomycotina</taxon>
        <taxon>Neolectales</taxon>
        <taxon>Neolectaceae</taxon>
        <taxon>Neolecta</taxon>
    </lineage>
</organism>
<keyword evidence="6" id="KW-1185">Reference proteome</keyword>
<protein>
    <submittedName>
        <fullName evidence="5">Ribosome-recycling factor, mitochondrial</fullName>
    </submittedName>
</protein>
<dbReference type="EMBL" id="LXFE01002904">
    <property type="protein sequence ID" value="OLL22707.1"/>
    <property type="molecule type" value="Genomic_DNA"/>
</dbReference>
<dbReference type="Gene3D" id="3.30.1360.40">
    <property type="match status" value="1"/>
</dbReference>
<dbReference type="Pfam" id="PF01765">
    <property type="entry name" value="RRF"/>
    <property type="match status" value="1"/>
</dbReference>
<dbReference type="OrthoDB" id="407355at2759"/>
<dbReference type="GO" id="GO:0043023">
    <property type="term" value="F:ribosomal large subunit binding"/>
    <property type="evidence" value="ECO:0007669"/>
    <property type="project" value="TreeGrafter"/>
</dbReference>
<evidence type="ECO:0000256" key="1">
    <source>
        <dbReference type="ARBA" id="ARBA00005912"/>
    </source>
</evidence>
<dbReference type="AlphaFoldDB" id="A0A1U7LJ80"/>
<dbReference type="OMA" id="AIRNDWM"/>
<dbReference type="Proteomes" id="UP000186594">
    <property type="component" value="Unassembled WGS sequence"/>
</dbReference>
<accession>A0A1U7LJ80</accession>
<evidence type="ECO:0000313" key="6">
    <source>
        <dbReference type="Proteomes" id="UP000186594"/>
    </source>
</evidence>
<evidence type="ECO:0000259" key="4">
    <source>
        <dbReference type="Pfam" id="PF01765"/>
    </source>
</evidence>
<gene>
    <name evidence="5" type="ORF">NEOLI_002755</name>
</gene>
<dbReference type="InterPro" id="IPR002661">
    <property type="entry name" value="Ribosome_recyc_fac"/>
</dbReference>
<proteinExistence type="inferred from homology"/>
<evidence type="ECO:0000313" key="5">
    <source>
        <dbReference type="EMBL" id="OLL22707.1"/>
    </source>
</evidence>
<keyword evidence="2" id="KW-0648">Protein biosynthesis</keyword>
<dbReference type="Gene3D" id="1.10.132.20">
    <property type="entry name" value="Ribosome-recycling factor"/>
    <property type="match status" value="1"/>
</dbReference>
<dbReference type="STRING" id="1198029.A0A1U7LJ80"/>
<sequence>MLHPIALICISLEARVLWQRTSASINVAIRNRKFRTFQTTLAKNKTKPAISGAELESESDIFGIGHLEEAISKVEARLRNELSSLRQGRANPEVLDKIKVKLPGSKQEVGLKEVAHVAVRDGRTIQITVYEPEMNPVQNTSNSNLLNIPLPPPSRESRQLTANLVSKVGESFKLEIRKIRADGLKKVRDRNISGIGADAKRLSEKKIEKLMENAGKSFAKSIEEAKEAVMDG</sequence>
<dbReference type="InterPro" id="IPR023584">
    <property type="entry name" value="Ribosome_recyc_fac_dom"/>
</dbReference>
<dbReference type="PANTHER" id="PTHR20982">
    <property type="entry name" value="RIBOSOME RECYCLING FACTOR"/>
    <property type="match status" value="1"/>
</dbReference>
<comment type="similarity">
    <text evidence="1">Belongs to the RRF family.</text>
</comment>
<evidence type="ECO:0000256" key="2">
    <source>
        <dbReference type="ARBA" id="ARBA00022917"/>
    </source>
</evidence>
<name>A0A1U7LJ80_NEOID</name>
<comment type="function">
    <text evidence="3">Necessary for protein synthesis in mitochondria. Functions as a ribosome recycling factor in mitochondria.</text>
</comment>
<comment type="caution">
    <text evidence="5">The sequence shown here is derived from an EMBL/GenBank/DDBJ whole genome shotgun (WGS) entry which is preliminary data.</text>
</comment>
<dbReference type="InterPro" id="IPR036191">
    <property type="entry name" value="RRF_sf"/>
</dbReference>
<dbReference type="GO" id="GO:0006412">
    <property type="term" value="P:translation"/>
    <property type="evidence" value="ECO:0007669"/>
    <property type="project" value="UniProtKB-KW"/>
</dbReference>
<dbReference type="GO" id="GO:0005739">
    <property type="term" value="C:mitochondrion"/>
    <property type="evidence" value="ECO:0007669"/>
    <property type="project" value="TreeGrafter"/>
</dbReference>
<feature type="domain" description="Ribosome recycling factor" evidence="4">
    <location>
        <begin position="78"/>
        <end position="230"/>
    </location>
</feature>
<dbReference type="SUPFAM" id="SSF55194">
    <property type="entry name" value="Ribosome recycling factor, RRF"/>
    <property type="match status" value="1"/>
</dbReference>
<evidence type="ECO:0000256" key="3">
    <source>
        <dbReference type="ARBA" id="ARBA00024909"/>
    </source>
</evidence>
<reference evidence="5 6" key="1">
    <citation type="submission" date="2016-04" db="EMBL/GenBank/DDBJ databases">
        <title>Evolutionary innovation and constraint leading to complex multicellularity in the Ascomycota.</title>
        <authorList>
            <person name="Cisse O."/>
            <person name="Nguyen A."/>
            <person name="Hewitt D.A."/>
            <person name="Jedd G."/>
            <person name="Stajich J.E."/>
        </authorList>
    </citation>
    <scope>NUCLEOTIDE SEQUENCE [LARGE SCALE GENOMIC DNA]</scope>
    <source>
        <strain evidence="5 6">DAH-3</strain>
    </source>
</reference>